<dbReference type="PRINTS" id="PR00837">
    <property type="entry name" value="V5TPXLIKE"/>
</dbReference>
<dbReference type="InterPro" id="IPR035940">
    <property type="entry name" value="CAP_sf"/>
</dbReference>
<keyword evidence="5" id="KW-1185">Reference proteome</keyword>
<evidence type="ECO:0000313" key="5">
    <source>
        <dbReference type="Proteomes" id="UP001150879"/>
    </source>
</evidence>
<evidence type="ECO:0000256" key="2">
    <source>
        <dbReference type="SAM" id="SignalP"/>
    </source>
</evidence>
<sequence length="301" mass="31146">MRSAVIFAALAAGACAKVVTKDVFVTDWTVVTVTETVTGWPTGVASTTLSAKQDHTKHANAPLPTVNAPKKDAATEVEAVAPSSTTTSSLTTSSTTSSTTQAEIKPTTTAVTTSAATTATTSATSTTAAATTTAAPAPGAGSSYQESILHYHNIHRSDHSAPALTWSTDLEKAANTLASRCEYGHDTSIVSASGAYGQNIAYGYDKAYVGEKIISEMMYTQEAPHFAGLYGQASPDMTNFSVWGHFTQIVWKDTTEVGCATVSCADLKNVGGAAPYTVCNYGTPGNYAGAYAENVLKPKSA</sequence>
<reference evidence="4" key="2">
    <citation type="journal article" date="2023" name="IMA Fungus">
        <title>Comparative genomic study of the Penicillium genus elucidates a diverse pangenome and 15 lateral gene transfer events.</title>
        <authorList>
            <person name="Petersen C."/>
            <person name="Sorensen T."/>
            <person name="Nielsen M.R."/>
            <person name="Sondergaard T.E."/>
            <person name="Sorensen J.L."/>
            <person name="Fitzpatrick D.A."/>
            <person name="Frisvad J.C."/>
            <person name="Nielsen K.L."/>
        </authorList>
    </citation>
    <scope>NUCLEOTIDE SEQUENCE</scope>
    <source>
        <strain evidence="4">IBT 16849</strain>
    </source>
</reference>
<dbReference type="Proteomes" id="UP001150879">
    <property type="component" value="Unassembled WGS sequence"/>
</dbReference>
<dbReference type="InterPro" id="IPR018244">
    <property type="entry name" value="Allrgn_V5/Tpx1_CS"/>
</dbReference>
<dbReference type="GO" id="GO:0005576">
    <property type="term" value="C:extracellular region"/>
    <property type="evidence" value="ECO:0007669"/>
    <property type="project" value="InterPro"/>
</dbReference>
<dbReference type="PROSITE" id="PS51257">
    <property type="entry name" value="PROKAR_LIPOPROTEIN"/>
    <property type="match status" value="1"/>
</dbReference>
<reference evidence="4" key="1">
    <citation type="submission" date="2022-11" db="EMBL/GenBank/DDBJ databases">
        <authorList>
            <person name="Petersen C."/>
        </authorList>
    </citation>
    <scope>NUCLEOTIDE SEQUENCE</scope>
    <source>
        <strain evidence="4">IBT 16849</strain>
    </source>
</reference>
<dbReference type="EMBL" id="JAPQKP010000001">
    <property type="protein sequence ID" value="KAJ5211130.1"/>
    <property type="molecule type" value="Genomic_DNA"/>
</dbReference>
<dbReference type="OrthoDB" id="337038at2759"/>
<feature type="compositionally biased region" description="Low complexity" evidence="1">
    <location>
        <begin position="107"/>
        <end position="142"/>
    </location>
</feature>
<dbReference type="Pfam" id="PF00188">
    <property type="entry name" value="CAP"/>
    <property type="match status" value="1"/>
</dbReference>
<keyword evidence="2" id="KW-0732">Signal</keyword>
<dbReference type="InterPro" id="IPR001283">
    <property type="entry name" value="CRISP-related"/>
</dbReference>
<dbReference type="SMART" id="SM00198">
    <property type="entry name" value="SCP"/>
    <property type="match status" value="1"/>
</dbReference>
<dbReference type="AlphaFoldDB" id="A0A9W9T792"/>
<feature type="compositionally biased region" description="Low complexity" evidence="1">
    <location>
        <begin position="83"/>
        <end position="100"/>
    </location>
</feature>
<accession>A0A9W9T792</accession>
<feature type="region of interest" description="Disordered" evidence="1">
    <location>
        <begin position="50"/>
        <end position="142"/>
    </location>
</feature>
<dbReference type="FunFam" id="3.40.33.10:FF:000018">
    <property type="entry name" value="SCP-like extracellular protein, putative"/>
    <property type="match status" value="1"/>
</dbReference>
<protein>
    <submittedName>
        <fullName evidence="4">Allergen V5/Tpx-1-related protein</fullName>
    </submittedName>
</protein>
<comment type="caution">
    <text evidence="4">The sequence shown here is derived from an EMBL/GenBank/DDBJ whole genome shotgun (WGS) entry which is preliminary data.</text>
</comment>
<name>A0A9W9T792_9EURO</name>
<evidence type="ECO:0000313" key="4">
    <source>
        <dbReference type="EMBL" id="KAJ5211130.1"/>
    </source>
</evidence>
<dbReference type="InterPro" id="IPR014044">
    <property type="entry name" value="CAP_dom"/>
</dbReference>
<feature type="chain" id="PRO_5040870839" evidence="2">
    <location>
        <begin position="17"/>
        <end position="301"/>
    </location>
</feature>
<dbReference type="PANTHER" id="PTHR10334">
    <property type="entry name" value="CYSTEINE-RICH SECRETORY PROTEIN-RELATED"/>
    <property type="match status" value="1"/>
</dbReference>
<organism evidence="4 5">
    <name type="scientific">Penicillium cf. griseofulvum</name>
    <dbReference type="NCBI Taxonomy" id="2972120"/>
    <lineage>
        <taxon>Eukaryota</taxon>
        <taxon>Fungi</taxon>
        <taxon>Dikarya</taxon>
        <taxon>Ascomycota</taxon>
        <taxon>Pezizomycotina</taxon>
        <taxon>Eurotiomycetes</taxon>
        <taxon>Eurotiomycetidae</taxon>
        <taxon>Eurotiales</taxon>
        <taxon>Aspergillaceae</taxon>
        <taxon>Penicillium</taxon>
    </lineage>
</organism>
<feature type="signal peptide" evidence="2">
    <location>
        <begin position="1"/>
        <end position="16"/>
    </location>
</feature>
<dbReference type="SUPFAM" id="SSF55797">
    <property type="entry name" value="PR-1-like"/>
    <property type="match status" value="1"/>
</dbReference>
<proteinExistence type="predicted"/>
<gene>
    <name evidence="4" type="ORF">N7472_001269</name>
</gene>
<dbReference type="PROSITE" id="PS01009">
    <property type="entry name" value="CRISP_1"/>
    <property type="match status" value="1"/>
</dbReference>
<dbReference type="CDD" id="cd05380">
    <property type="entry name" value="CAP_euk"/>
    <property type="match status" value="1"/>
</dbReference>
<feature type="domain" description="SCP" evidence="3">
    <location>
        <begin position="143"/>
        <end position="289"/>
    </location>
</feature>
<evidence type="ECO:0000256" key="1">
    <source>
        <dbReference type="SAM" id="MobiDB-lite"/>
    </source>
</evidence>
<evidence type="ECO:0000259" key="3">
    <source>
        <dbReference type="SMART" id="SM00198"/>
    </source>
</evidence>
<dbReference type="Gene3D" id="3.40.33.10">
    <property type="entry name" value="CAP"/>
    <property type="match status" value="1"/>
</dbReference>